<evidence type="ECO:0000313" key="8">
    <source>
        <dbReference type="Proteomes" id="UP000315522"/>
    </source>
</evidence>
<dbReference type="EMBL" id="QGML01002546">
    <property type="protein sequence ID" value="TVY87321.1"/>
    <property type="molecule type" value="Genomic_DNA"/>
</dbReference>
<evidence type="ECO:0000313" key="7">
    <source>
        <dbReference type="EMBL" id="TVY87321.1"/>
    </source>
</evidence>
<feature type="transmembrane region" description="Helical" evidence="6">
    <location>
        <begin position="186"/>
        <end position="209"/>
    </location>
</feature>
<protein>
    <submittedName>
        <fullName evidence="7">Acetate transporter protein</fullName>
    </submittedName>
</protein>
<evidence type="ECO:0000256" key="2">
    <source>
        <dbReference type="ARBA" id="ARBA00005587"/>
    </source>
</evidence>
<keyword evidence="8" id="KW-1185">Reference proteome</keyword>
<organism evidence="7 8">
    <name type="scientific">Lachnellula willkommii</name>
    <dbReference type="NCBI Taxonomy" id="215461"/>
    <lineage>
        <taxon>Eukaryota</taxon>
        <taxon>Fungi</taxon>
        <taxon>Dikarya</taxon>
        <taxon>Ascomycota</taxon>
        <taxon>Pezizomycotina</taxon>
        <taxon>Leotiomycetes</taxon>
        <taxon>Helotiales</taxon>
        <taxon>Lachnaceae</taxon>
        <taxon>Lachnellula</taxon>
    </lineage>
</organism>
<reference evidence="7 8" key="1">
    <citation type="submission" date="2018-05" db="EMBL/GenBank/DDBJ databases">
        <title>Genome sequencing and assembly of the regulated plant pathogen Lachnellula willkommii and related sister species for the development of diagnostic species identification markers.</title>
        <authorList>
            <person name="Giroux E."/>
            <person name="Bilodeau G."/>
        </authorList>
    </citation>
    <scope>NUCLEOTIDE SEQUENCE [LARGE SCALE GENOMIC DNA]</scope>
    <source>
        <strain evidence="7 8">CBS 172.35</strain>
    </source>
</reference>
<dbReference type="AlphaFoldDB" id="A0A559M2Y6"/>
<dbReference type="GO" id="GO:0015123">
    <property type="term" value="F:acetate transmembrane transporter activity"/>
    <property type="evidence" value="ECO:0007669"/>
    <property type="project" value="TreeGrafter"/>
</dbReference>
<evidence type="ECO:0000256" key="6">
    <source>
        <dbReference type="SAM" id="Phobius"/>
    </source>
</evidence>
<evidence type="ECO:0000256" key="1">
    <source>
        <dbReference type="ARBA" id="ARBA00004141"/>
    </source>
</evidence>
<feature type="transmembrane region" description="Helical" evidence="6">
    <location>
        <begin position="160"/>
        <end position="179"/>
    </location>
</feature>
<gene>
    <name evidence="7" type="primary">patA</name>
    <name evidence="7" type="ORF">LAWI1_G004356</name>
</gene>
<dbReference type="InterPro" id="IPR000791">
    <property type="entry name" value="Gpr1/Fun34/SatP-like"/>
</dbReference>
<dbReference type="Proteomes" id="UP000315522">
    <property type="component" value="Unassembled WGS sequence"/>
</dbReference>
<dbReference type="GO" id="GO:0005886">
    <property type="term" value="C:plasma membrane"/>
    <property type="evidence" value="ECO:0007669"/>
    <property type="project" value="TreeGrafter"/>
</dbReference>
<comment type="subcellular location">
    <subcellularLocation>
        <location evidence="1">Membrane</location>
        <topology evidence="1">Multi-pass membrane protein</topology>
    </subcellularLocation>
</comment>
<feature type="transmembrane region" description="Helical" evidence="6">
    <location>
        <begin position="123"/>
        <end position="145"/>
    </location>
</feature>
<evidence type="ECO:0000256" key="3">
    <source>
        <dbReference type="ARBA" id="ARBA00022692"/>
    </source>
</evidence>
<accession>A0A559M2Y6</accession>
<dbReference type="PANTHER" id="PTHR31123">
    <property type="entry name" value="ACCUMULATION OF DYADS PROTEIN 2-RELATED"/>
    <property type="match status" value="1"/>
</dbReference>
<keyword evidence="4 6" id="KW-1133">Transmembrane helix</keyword>
<dbReference type="Pfam" id="PF01184">
    <property type="entry name" value="Gpr1_Fun34_YaaH"/>
    <property type="match status" value="1"/>
</dbReference>
<proteinExistence type="inferred from homology"/>
<comment type="caution">
    <text evidence="7">The sequence shown here is derived from an EMBL/GenBank/DDBJ whole genome shotgun (WGS) entry which is preliminary data.</text>
</comment>
<evidence type="ECO:0000256" key="4">
    <source>
        <dbReference type="ARBA" id="ARBA00022989"/>
    </source>
</evidence>
<comment type="similarity">
    <text evidence="2">Belongs to the acetate uptake transporter (AceTr) (TC 2.A.96) family.</text>
</comment>
<name>A0A559M2Y6_9HELO</name>
<dbReference type="PANTHER" id="PTHR31123:SF7">
    <property type="entry name" value="MARVEL DOMAIN-CONTAINING PROTEIN"/>
    <property type="match status" value="1"/>
</dbReference>
<evidence type="ECO:0000256" key="5">
    <source>
        <dbReference type="ARBA" id="ARBA00023136"/>
    </source>
</evidence>
<feature type="transmembrane region" description="Helical" evidence="6">
    <location>
        <begin position="91"/>
        <end position="111"/>
    </location>
</feature>
<keyword evidence="5 6" id="KW-0472">Membrane</keyword>
<keyword evidence="3 6" id="KW-0812">Transmembrane</keyword>
<dbReference type="InterPro" id="IPR051633">
    <property type="entry name" value="AceTr"/>
</dbReference>
<sequence>MAQPHHHGLSLLTAERIVSGGIFLEEANRIYQALTRESTLKDETSSPSSGRSYPFFVPSTVKITLGSPVDCAGNWCLFTTLTTLSFSLMRWRGLNVTTLFISNFFFGECIWHISHSTRSSKSVLTNIQGLFSGGFGGILTPLFGVKESYGDDTIGYNNALGFWVLMWAVLDLFFVFAPIKHDRNLVCVGVFFFVELGFALIASSCFAAADGKPDESNALPLGFGRRVGVSGWDSWLLHGRTLDVPDVFVL</sequence>